<dbReference type="EMBL" id="JASSZA010000022">
    <property type="protein sequence ID" value="KAK2084839.1"/>
    <property type="molecule type" value="Genomic_DNA"/>
</dbReference>
<evidence type="ECO:0000259" key="2">
    <source>
        <dbReference type="Pfam" id="PF00307"/>
    </source>
</evidence>
<evidence type="ECO:0000313" key="4">
    <source>
        <dbReference type="Proteomes" id="UP001266305"/>
    </source>
</evidence>
<dbReference type="Pfam" id="PF00307">
    <property type="entry name" value="CH"/>
    <property type="match status" value="1"/>
</dbReference>
<dbReference type="InterPro" id="IPR036872">
    <property type="entry name" value="CH_dom_sf"/>
</dbReference>
<feature type="non-terminal residue" evidence="3">
    <location>
        <position position="82"/>
    </location>
</feature>
<dbReference type="SUPFAM" id="SSF47576">
    <property type="entry name" value="Calponin-homology domain, CH-domain"/>
    <property type="match status" value="1"/>
</dbReference>
<accession>A0ABQ9TJD2</accession>
<sequence>MSSTQFNKGPSYRLSAKVMNQLLSKCAPGTHQPIRRPQLPEGPDGISLCTLISKLQPGSVPKINRSMQNWYQLENLSNFIKA</sequence>
<dbReference type="Gene3D" id="1.10.418.10">
    <property type="entry name" value="Calponin-like domain"/>
    <property type="match status" value="1"/>
</dbReference>
<feature type="domain" description="Calponin-homology (CH)" evidence="2">
    <location>
        <begin position="44"/>
        <end position="81"/>
    </location>
</feature>
<dbReference type="InterPro" id="IPR001715">
    <property type="entry name" value="CH_dom"/>
</dbReference>
<proteinExistence type="predicted"/>
<keyword evidence="4" id="KW-1185">Reference proteome</keyword>
<organism evidence="3 4">
    <name type="scientific">Saguinus oedipus</name>
    <name type="common">Cotton-top tamarin</name>
    <name type="synonym">Oedipomidas oedipus</name>
    <dbReference type="NCBI Taxonomy" id="9490"/>
    <lineage>
        <taxon>Eukaryota</taxon>
        <taxon>Metazoa</taxon>
        <taxon>Chordata</taxon>
        <taxon>Craniata</taxon>
        <taxon>Vertebrata</taxon>
        <taxon>Euteleostomi</taxon>
        <taxon>Mammalia</taxon>
        <taxon>Eutheria</taxon>
        <taxon>Euarchontoglires</taxon>
        <taxon>Primates</taxon>
        <taxon>Haplorrhini</taxon>
        <taxon>Platyrrhini</taxon>
        <taxon>Cebidae</taxon>
        <taxon>Callitrichinae</taxon>
        <taxon>Saguinus</taxon>
    </lineage>
</organism>
<reference evidence="3 4" key="1">
    <citation type="submission" date="2023-05" db="EMBL/GenBank/DDBJ databases">
        <title>B98-5 Cell Line De Novo Hybrid Assembly: An Optical Mapping Approach.</title>
        <authorList>
            <person name="Kananen K."/>
            <person name="Auerbach J.A."/>
            <person name="Kautto E."/>
            <person name="Blachly J.S."/>
        </authorList>
    </citation>
    <scope>NUCLEOTIDE SEQUENCE [LARGE SCALE GENOMIC DNA]</scope>
    <source>
        <strain evidence="3">B95-8</strain>
        <tissue evidence="3">Cell line</tissue>
    </source>
</reference>
<dbReference type="Proteomes" id="UP001266305">
    <property type="component" value="Unassembled WGS sequence"/>
</dbReference>
<dbReference type="PANTHER" id="PTHR47385">
    <property type="entry name" value="CALPONIN"/>
    <property type="match status" value="1"/>
</dbReference>
<keyword evidence="1" id="KW-0597">Phosphoprotein</keyword>
<name>A0ABQ9TJD2_SAGOE</name>
<dbReference type="PANTHER" id="PTHR47385:SF7">
    <property type="entry name" value="CALPONIN-2"/>
    <property type="match status" value="1"/>
</dbReference>
<evidence type="ECO:0000256" key="1">
    <source>
        <dbReference type="ARBA" id="ARBA00022553"/>
    </source>
</evidence>
<evidence type="ECO:0000313" key="3">
    <source>
        <dbReference type="EMBL" id="KAK2084839.1"/>
    </source>
</evidence>
<gene>
    <name evidence="3" type="primary">CNN2_17</name>
    <name evidence="3" type="ORF">P7K49_037872</name>
</gene>
<protein>
    <submittedName>
        <fullName evidence="3">Calponin-2</fullName>
    </submittedName>
</protein>
<feature type="non-terminal residue" evidence="3">
    <location>
        <position position="1"/>
    </location>
</feature>
<comment type="caution">
    <text evidence="3">The sequence shown here is derived from an EMBL/GenBank/DDBJ whole genome shotgun (WGS) entry which is preliminary data.</text>
</comment>
<dbReference type="InterPro" id="IPR050606">
    <property type="entry name" value="Calponin-like"/>
</dbReference>